<accession>A0A914CIA6</accession>
<feature type="coiled-coil region" evidence="1">
    <location>
        <begin position="42"/>
        <end position="69"/>
    </location>
</feature>
<dbReference type="Proteomes" id="UP000887540">
    <property type="component" value="Unplaced"/>
</dbReference>
<feature type="chain" id="PRO_5037823675" evidence="3">
    <location>
        <begin position="21"/>
        <end position="522"/>
    </location>
</feature>
<protein>
    <submittedName>
        <fullName evidence="6">C-type lectin domain-containing protein</fullName>
    </submittedName>
</protein>
<dbReference type="InterPro" id="IPR016186">
    <property type="entry name" value="C-type_lectin-like/link_sf"/>
</dbReference>
<dbReference type="InterPro" id="IPR001304">
    <property type="entry name" value="C-type_lectin-like"/>
</dbReference>
<evidence type="ECO:0000256" key="1">
    <source>
        <dbReference type="SAM" id="Coils"/>
    </source>
</evidence>
<dbReference type="Gene3D" id="3.10.100.10">
    <property type="entry name" value="Mannose-Binding Protein A, subunit A"/>
    <property type="match status" value="1"/>
</dbReference>
<dbReference type="CDD" id="cd00037">
    <property type="entry name" value="CLECT"/>
    <property type="match status" value="1"/>
</dbReference>
<dbReference type="PANTHER" id="PTHR22803">
    <property type="entry name" value="MANNOSE, PHOSPHOLIPASE, LECTIN RECEPTOR RELATED"/>
    <property type="match status" value="1"/>
</dbReference>
<dbReference type="SUPFAM" id="SSF56436">
    <property type="entry name" value="C-type lectin-like"/>
    <property type="match status" value="1"/>
</dbReference>
<proteinExistence type="predicted"/>
<dbReference type="AlphaFoldDB" id="A0A914CIA6"/>
<sequence length="522" mass="56729">MSKIIKICILLLSIAYSIQSQESCEKTIGCLDKKLSFAADELNKNKDTIQQQQTAIDKLKEELQGYKSKCDAKDAPTTAVSTTSSTTTAATTTAPTTTAATTTAPLQPCPSGWSSFGDFCYNLFLDKRTSDDAQNECKKHGANLASIHSWGLGVGQRQRYIWIGLKEYETAPNRFARNFVWLDGTPRDYNNWAGGEPNYVQEQCVEMYPFIRGLWNNRPCGYPNIFRAVYAWPYVCKKPRDKARMAREIVQRVARSDSTSSSKANSLLGDWRNECGLSSDGEWQAPPSSTTSPGTSKAPGLAGLAPASPEICNVLCPNRPSPPSKPKDDGIADLMAEKINTIKELLNSLLPLFKSSGKDPGPLEGVLGGFNKLFDELLKGLLSGLKGDLDPLKKLSAALDKLLADLPKVETPAEPEDTASLPRTLLEPTRRRRQAIQLLGLEGLIANVLKLVKQLVNDLLPALQKLLKDIGPDLLQLLDKLLGSLRELLDKVLTGLILALGGNSSFLSALSGGLQLLGALGK</sequence>
<feature type="domain" description="C-type lectin" evidence="4">
    <location>
        <begin position="116"/>
        <end position="220"/>
    </location>
</feature>
<dbReference type="Pfam" id="PF00059">
    <property type="entry name" value="Lectin_C"/>
    <property type="match status" value="1"/>
</dbReference>
<feature type="region of interest" description="Disordered" evidence="2">
    <location>
        <begin position="279"/>
        <end position="300"/>
    </location>
</feature>
<evidence type="ECO:0000313" key="5">
    <source>
        <dbReference type="Proteomes" id="UP000887540"/>
    </source>
</evidence>
<dbReference type="InterPro" id="IPR016187">
    <property type="entry name" value="CTDL_fold"/>
</dbReference>
<evidence type="ECO:0000259" key="4">
    <source>
        <dbReference type="PROSITE" id="PS50041"/>
    </source>
</evidence>
<dbReference type="PROSITE" id="PS50041">
    <property type="entry name" value="C_TYPE_LECTIN_2"/>
    <property type="match status" value="1"/>
</dbReference>
<keyword evidence="5" id="KW-1185">Reference proteome</keyword>
<evidence type="ECO:0000256" key="3">
    <source>
        <dbReference type="SAM" id="SignalP"/>
    </source>
</evidence>
<keyword evidence="3" id="KW-0732">Signal</keyword>
<feature type="signal peptide" evidence="3">
    <location>
        <begin position="1"/>
        <end position="20"/>
    </location>
</feature>
<organism evidence="5 6">
    <name type="scientific">Acrobeloides nanus</name>
    <dbReference type="NCBI Taxonomy" id="290746"/>
    <lineage>
        <taxon>Eukaryota</taxon>
        <taxon>Metazoa</taxon>
        <taxon>Ecdysozoa</taxon>
        <taxon>Nematoda</taxon>
        <taxon>Chromadorea</taxon>
        <taxon>Rhabditida</taxon>
        <taxon>Tylenchina</taxon>
        <taxon>Cephalobomorpha</taxon>
        <taxon>Cephaloboidea</taxon>
        <taxon>Cephalobidae</taxon>
        <taxon>Acrobeloides</taxon>
    </lineage>
</organism>
<dbReference type="WBParaSite" id="ACRNAN_scaffold1080.g15390.t1">
    <property type="protein sequence ID" value="ACRNAN_scaffold1080.g15390.t1"/>
    <property type="gene ID" value="ACRNAN_scaffold1080.g15390"/>
</dbReference>
<name>A0A914CIA6_9BILA</name>
<dbReference type="InterPro" id="IPR050111">
    <property type="entry name" value="C-type_lectin/snaclec_domain"/>
</dbReference>
<reference evidence="6" key="1">
    <citation type="submission" date="2022-11" db="UniProtKB">
        <authorList>
            <consortium name="WormBaseParasite"/>
        </authorList>
    </citation>
    <scope>IDENTIFICATION</scope>
</reference>
<evidence type="ECO:0000256" key="2">
    <source>
        <dbReference type="SAM" id="MobiDB-lite"/>
    </source>
</evidence>
<evidence type="ECO:0000313" key="6">
    <source>
        <dbReference type="WBParaSite" id="ACRNAN_scaffold1080.g15390.t1"/>
    </source>
</evidence>
<feature type="compositionally biased region" description="Low complexity" evidence="2">
    <location>
        <begin position="286"/>
        <end position="300"/>
    </location>
</feature>
<keyword evidence="1" id="KW-0175">Coiled coil</keyword>
<dbReference type="SMART" id="SM00034">
    <property type="entry name" value="CLECT"/>
    <property type="match status" value="1"/>
</dbReference>